<sequence>MIANRMKSVLVAAAIFAAFTVTAEAGDGFRHGGRGHNGGHSNGPHRVISSDFRGATLSGNHHRSRFVENRRFDRQGDGHYGRNGSVTRTVRSEQPSGFNGNSRSFFRQRDTYVGALQAYSIPGNGTYFVRDDDYWPAPQRRANPIAPRAKIIDVEQAMGGNAVASATACSFEAGVCVIRGN</sequence>
<accession>A0A561QIT6</accession>
<dbReference type="RefSeq" id="WP_145640544.1">
    <property type="nucleotide sequence ID" value="NZ_VIWP01000006.1"/>
</dbReference>
<evidence type="ECO:0000256" key="2">
    <source>
        <dbReference type="SAM" id="SignalP"/>
    </source>
</evidence>
<evidence type="ECO:0000313" key="3">
    <source>
        <dbReference type="EMBL" id="TWF50256.1"/>
    </source>
</evidence>
<dbReference type="Proteomes" id="UP000320653">
    <property type="component" value="Unassembled WGS sequence"/>
</dbReference>
<keyword evidence="4" id="KW-1185">Reference proteome</keyword>
<dbReference type="AlphaFoldDB" id="A0A561QIT6"/>
<feature type="chain" id="PRO_5022076978" evidence="2">
    <location>
        <begin position="24"/>
        <end position="181"/>
    </location>
</feature>
<proteinExistence type="predicted"/>
<organism evidence="3 4">
    <name type="scientific">Neorhizobium alkalisoli</name>
    <dbReference type="NCBI Taxonomy" id="528178"/>
    <lineage>
        <taxon>Bacteria</taxon>
        <taxon>Pseudomonadati</taxon>
        <taxon>Pseudomonadota</taxon>
        <taxon>Alphaproteobacteria</taxon>
        <taxon>Hyphomicrobiales</taxon>
        <taxon>Rhizobiaceae</taxon>
        <taxon>Rhizobium/Agrobacterium group</taxon>
        <taxon>Neorhizobium</taxon>
    </lineage>
</organism>
<evidence type="ECO:0000256" key="1">
    <source>
        <dbReference type="SAM" id="MobiDB-lite"/>
    </source>
</evidence>
<comment type="caution">
    <text evidence="3">The sequence shown here is derived from an EMBL/GenBank/DDBJ whole genome shotgun (WGS) entry which is preliminary data.</text>
</comment>
<protein>
    <submittedName>
        <fullName evidence="3">Uncharacterized protein</fullName>
    </submittedName>
</protein>
<evidence type="ECO:0000313" key="4">
    <source>
        <dbReference type="Proteomes" id="UP000320653"/>
    </source>
</evidence>
<name>A0A561QIT6_9HYPH</name>
<reference evidence="3 4" key="1">
    <citation type="submission" date="2019-06" db="EMBL/GenBank/DDBJ databases">
        <title>Sorghum-associated microbial communities from plants grown in Nebraska, USA.</title>
        <authorList>
            <person name="Schachtman D."/>
        </authorList>
    </citation>
    <scope>NUCLEOTIDE SEQUENCE [LARGE SCALE GENOMIC DNA]</scope>
    <source>
        <strain evidence="3 4">1225</strain>
    </source>
</reference>
<keyword evidence="2" id="KW-0732">Signal</keyword>
<dbReference type="OrthoDB" id="8417870at2"/>
<feature type="region of interest" description="Disordered" evidence="1">
    <location>
        <begin position="73"/>
        <end position="99"/>
    </location>
</feature>
<gene>
    <name evidence="3" type="ORF">FHW37_106218</name>
</gene>
<dbReference type="EMBL" id="VIWP01000006">
    <property type="protein sequence ID" value="TWF50256.1"/>
    <property type="molecule type" value="Genomic_DNA"/>
</dbReference>
<feature type="compositionally biased region" description="Polar residues" evidence="1">
    <location>
        <begin position="84"/>
        <end position="99"/>
    </location>
</feature>
<feature type="signal peptide" evidence="2">
    <location>
        <begin position="1"/>
        <end position="23"/>
    </location>
</feature>